<protein>
    <submittedName>
        <fullName evidence="8">Bifunctional ABC transporter</fullName>
    </submittedName>
</protein>
<dbReference type="SUPFAM" id="SSF52540">
    <property type="entry name" value="P-loop containing nucleoside triphosphate hydrolases"/>
    <property type="match status" value="1"/>
</dbReference>
<evidence type="ECO:0000256" key="4">
    <source>
        <dbReference type="ARBA" id="ARBA00023136"/>
    </source>
</evidence>
<dbReference type="AlphaFoldDB" id="K8XIL8"/>
<reference evidence="8 9" key="1">
    <citation type="journal article" date="2013" name="Genome Announc.">
        <title>Draft Genome Sequence of Rhodococcus opacus Strain M213 Shows a Diverse Catabolic Potential.</title>
        <authorList>
            <person name="Pathak A."/>
            <person name="Green S.J."/>
            <person name="Ogram A."/>
            <person name="Chauhan A."/>
        </authorList>
    </citation>
    <scope>NUCLEOTIDE SEQUENCE [LARGE SCALE GENOMIC DNA]</scope>
    <source>
        <strain evidence="8 9">M213</strain>
    </source>
</reference>
<keyword evidence="4 5" id="KW-0472">Membrane</keyword>
<dbReference type="PANTHER" id="PTHR43394">
    <property type="entry name" value="ATP-DEPENDENT PERMEASE MDL1, MITOCHONDRIAL"/>
    <property type="match status" value="1"/>
</dbReference>
<feature type="transmembrane region" description="Helical" evidence="5">
    <location>
        <begin position="20"/>
        <end position="45"/>
    </location>
</feature>
<dbReference type="InterPro" id="IPR003439">
    <property type="entry name" value="ABC_transporter-like_ATP-bd"/>
</dbReference>
<feature type="domain" description="ABC transmembrane type-1" evidence="7">
    <location>
        <begin position="22"/>
        <end position="295"/>
    </location>
</feature>
<dbReference type="Pfam" id="PF00664">
    <property type="entry name" value="ABC_membrane"/>
    <property type="match status" value="1"/>
</dbReference>
<gene>
    <name evidence="8" type="ORF">WSS_A33945</name>
</gene>
<evidence type="ECO:0000259" key="6">
    <source>
        <dbReference type="PROSITE" id="PS50893"/>
    </source>
</evidence>
<evidence type="ECO:0000313" key="9">
    <source>
        <dbReference type="Proteomes" id="UP000005951"/>
    </source>
</evidence>
<dbReference type="GO" id="GO:0005524">
    <property type="term" value="F:ATP binding"/>
    <property type="evidence" value="ECO:0007669"/>
    <property type="project" value="InterPro"/>
</dbReference>
<keyword evidence="3 5" id="KW-1133">Transmembrane helix</keyword>
<evidence type="ECO:0000256" key="1">
    <source>
        <dbReference type="ARBA" id="ARBA00004651"/>
    </source>
</evidence>
<feature type="transmembrane region" description="Helical" evidence="5">
    <location>
        <begin position="137"/>
        <end position="154"/>
    </location>
</feature>
<feature type="transmembrane region" description="Helical" evidence="5">
    <location>
        <begin position="57"/>
        <end position="77"/>
    </location>
</feature>
<dbReference type="PROSITE" id="PS00211">
    <property type="entry name" value="ABC_TRANSPORTER_1"/>
    <property type="match status" value="1"/>
</dbReference>
<comment type="subcellular location">
    <subcellularLocation>
        <location evidence="1">Cell membrane</location>
        <topology evidence="1">Multi-pass membrane protein</topology>
    </subcellularLocation>
</comment>
<dbReference type="InterPro" id="IPR036640">
    <property type="entry name" value="ABC1_TM_sf"/>
</dbReference>
<dbReference type="Proteomes" id="UP000005951">
    <property type="component" value="Unassembled WGS sequence"/>
</dbReference>
<sequence length="567" mass="58580">MKTGGTAILRRTLVRNRVRLGIGTVLVCLHQVAETLVPISIGVIVDRAVATGDVFALAVWLCALALLFLVLTAAWRFGARFIVVAMQNEAHQLRMEVAHRILDPRGVRTDLRAGELLSVSTSDADRAAWIADITPRAAAALTAAIGSAVALLLIDVPLGLAVLIGTPVILGLLQLAAPLITRRATDQQAAVARASAMATDLVSGLRPLRGIGAEVSASRRYRTASREALGATLHTAKSSAVFAGVSMTVSALLAVGVAGVAGWFALEGRITIGELITVVGLSQFFTEPLGVLAGLPGFLALARASADRLALVLDAEPLLPAGSGRTLDGSELSLTGVSYRSLNAVDLRVTPGELLGIVAYRPQDAEALAALLSGQVPPDRYDGELTVGGVRLSDADLAQARRALLVEPHNGDLFSGTVASNVTAGRSGAAASEVQAALTASAAVDVVEAHPEGLDHEVADRGSSLSGGQRQRVALARALVAQSPVMVLHDPTTAVDAVTEHTIAGGIADLRHRASAGSLTTILITSSPALLSVTDRVVVLDDGTVVGEGTHSRLATENANYRQAVLR</sequence>
<keyword evidence="2 5" id="KW-0812">Transmembrane</keyword>
<dbReference type="Pfam" id="PF00005">
    <property type="entry name" value="ABC_tran"/>
    <property type="match status" value="1"/>
</dbReference>
<evidence type="ECO:0000256" key="3">
    <source>
        <dbReference type="ARBA" id="ARBA00022989"/>
    </source>
</evidence>
<feature type="domain" description="ABC transporter" evidence="6">
    <location>
        <begin position="327"/>
        <end position="567"/>
    </location>
</feature>
<dbReference type="InterPro" id="IPR027417">
    <property type="entry name" value="P-loop_NTPase"/>
</dbReference>
<dbReference type="PANTHER" id="PTHR43394:SF1">
    <property type="entry name" value="ATP-BINDING CASSETTE SUB-FAMILY B MEMBER 10, MITOCHONDRIAL"/>
    <property type="match status" value="1"/>
</dbReference>
<name>K8XIL8_RHOOP</name>
<dbReference type="RefSeq" id="WP_005262873.1">
    <property type="nucleotide sequence ID" value="NZ_AJYC02000112.1"/>
</dbReference>
<dbReference type="InterPro" id="IPR011527">
    <property type="entry name" value="ABC1_TM_dom"/>
</dbReference>
<evidence type="ECO:0000256" key="5">
    <source>
        <dbReference type="SAM" id="Phobius"/>
    </source>
</evidence>
<organism evidence="8 9">
    <name type="scientific">Rhodococcus opacus M213</name>
    <dbReference type="NCBI Taxonomy" id="1129896"/>
    <lineage>
        <taxon>Bacteria</taxon>
        <taxon>Bacillati</taxon>
        <taxon>Actinomycetota</taxon>
        <taxon>Actinomycetes</taxon>
        <taxon>Mycobacteriales</taxon>
        <taxon>Nocardiaceae</taxon>
        <taxon>Rhodococcus</taxon>
    </lineage>
</organism>
<evidence type="ECO:0000256" key="2">
    <source>
        <dbReference type="ARBA" id="ARBA00022692"/>
    </source>
</evidence>
<dbReference type="InterPro" id="IPR039421">
    <property type="entry name" value="Type_1_exporter"/>
</dbReference>
<evidence type="ECO:0000259" key="7">
    <source>
        <dbReference type="PROSITE" id="PS50929"/>
    </source>
</evidence>
<accession>K8XIL8</accession>
<proteinExistence type="predicted"/>
<dbReference type="PROSITE" id="PS50893">
    <property type="entry name" value="ABC_TRANSPORTER_2"/>
    <property type="match status" value="1"/>
</dbReference>
<dbReference type="GO" id="GO:0015421">
    <property type="term" value="F:ABC-type oligopeptide transporter activity"/>
    <property type="evidence" value="ECO:0007669"/>
    <property type="project" value="TreeGrafter"/>
</dbReference>
<dbReference type="CDD" id="cd07346">
    <property type="entry name" value="ABC_6TM_exporters"/>
    <property type="match status" value="1"/>
</dbReference>
<dbReference type="Gene3D" id="3.40.50.300">
    <property type="entry name" value="P-loop containing nucleotide triphosphate hydrolases"/>
    <property type="match status" value="1"/>
</dbReference>
<dbReference type="EMBL" id="AJYC02000112">
    <property type="protein sequence ID" value="EKT78147.1"/>
    <property type="molecule type" value="Genomic_DNA"/>
</dbReference>
<dbReference type="PROSITE" id="PS50929">
    <property type="entry name" value="ABC_TM1F"/>
    <property type="match status" value="1"/>
</dbReference>
<dbReference type="SUPFAM" id="SSF90123">
    <property type="entry name" value="ABC transporter transmembrane region"/>
    <property type="match status" value="1"/>
</dbReference>
<feature type="transmembrane region" description="Helical" evidence="5">
    <location>
        <begin position="160"/>
        <end position="180"/>
    </location>
</feature>
<dbReference type="InterPro" id="IPR017871">
    <property type="entry name" value="ABC_transporter-like_CS"/>
</dbReference>
<comment type="caution">
    <text evidence="8">The sequence shown here is derived from an EMBL/GenBank/DDBJ whole genome shotgun (WGS) entry which is preliminary data.</text>
</comment>
<feature type="transmembrane region" description="Helical" evidence="5">
    <location>
        <begin position="240"/>
        <end position="266"/>
    </location>
</feature>
<dbReference type="GO" id="GO:0016887">
    <property type="term" value="F:ATP hydrolysis activity"/>
    <property type="evidence" value="ECO:0007669"/>
    <property type="project" value="InterPro"/>
</dbReference>
<evidence type="ECO:0000313" key="8">
    <source>
        <dbReference type="EMBL" id="EKT78147.1"/>
    </source>
</evidence>
<dbReference type="Gene3D" id="1.20.1560.10">
    <property type="entry name" value="ABC transporter type 1, transmembrane domain"/>
    <property type="match status" value="1"/>
</dbReference>
<dbReference type="GO" id="GO:0005886">
    <property type="term" value="C:plasma membrane"/>
    <property type="evidence" value="ECO:0007669"/>
    <property type="project" value="UniProtKB-SubCell"/>
</dbReference>